<dbReference type="AlphaFoldDB" id="A0A108E826"/>
<protein>
    <submittedName>
        <fullName evidence="2">Uncharacterized protein</fullName>
    </submittedName>
</protein>
<dbReference type="Proteomes" id="UP000068016">
    <property type="component" value="Unassembled WGS sequence"/>
</dbReference>
<dbReference type="PROSITE" id="PS51257">
    <property type="entry name" value="PROKAR_LIPOPROTEIN"/>
    <property type="match status" value="1"/>
</dbReference>
<accession>A0A108E826</accession>
<keyword evidence="1" id="KW-0472">Membrane</keyword>
<keyword evidence="1" id="KW-1133">Transmembrane helix</keyword>
<keyword evidence="1" id="KW-0812">Transmembrane</keyword>
<gene>
    <name evidence="2" type="ORF">WT83_27485</name>
</gene>
<feature type="transmembrane region" description="Helical" evidence="1">
    <location>
        <begin position="55"/>
        <end position="75"/>
    </location>
</feature>
<evidence type="ECO:0000313" key="2">
    <source>
        <dbReference type="EMBL" id="KWN06427.1"/>
    </source>
</evidence>
<dbReference type="RefSeq" id="WP_060348508.1">
    <property type="nucleotide sequence ID" value="NZ_LPLZ01000074.1"/>
</dbReference>
<comment type="caution">
    <text evidence="2">The sequence shown here is derived from an EMBL/GenBank/DDBJ whole genome shotgun (WGS) entry which is preliminary data.</text>
</comment>
<evidence type="ECO:0000313" key="3">
    <source>
        <dbReference type="Proteomes" id="UP000068016"/>
    </source>
</evidence>
<evidence type="ECO:0000256" key="1">
    <source>
        <dbReference type="SAM" id="Phobius"/>
    </source>
</evidence>
<name>A0A108E826_9BURK</name>
<reference evidence="2 3" key="1">
    <citation type="submission" date="2015-11" db="EMBL/GenBank/DDBJ databases">
        <title>Expanding the genomic diversity of Burkholderia species for the development of highly accurate diagnostics.</title>
        <authorList>
            <person name="Sahl J."/>
            <person name="Keim P."/>
            <person name="Wagner D."/>
        </authorList>
    </citation>
    <scope>NUCLEOTIDE SEQUENCE [LARGE SCALE GENOMIC DNA]</scope>
    <source>
        <strain evidence="2 3">MSMB793WGS</strain>
    </source>
</reference>
<proteinExistence type="predicted"/>
<organism evidence="2 3">
    <name type="scientific">Burkholderia territorii</name>
    <dbReference type="NCBI Taxonomy" id="1503055"/>
    <lineage>
        <taxon>Bacteria</taxon>
        <taxon>Pseudomonadati</taxon>
        <taxon>Pseudomonadota</taxon>
        <taxon>Betaproteobacteria</taxon>
        <taxon>Burkholderiales</taxon>
        <taxon>Burkholderiaceae</taxon>
        <taxon>Burkholderia</taxon>
        <taxon>Burkholderia cepacia complex</taxon>
    </lineage>
</organism>
<feature type="transmembrane region" description="Helical" evidence="1">
    <location>
        <begin position="12"/>
        <end position="35"/>
    </location>
</feature>
<dbReference type="EMBL" id="LPLZ01000074">
    <property type="protein sequence ID" value="KWN06427.1"/>
    <property type="molecule type" value="Genomic_DNA"/>
</dbReference>
<sequence>MDHTSKEITGLLLYSLGGIVLFVAVIACVVVTPYFVVRTGFAEWMFGQSTNHPLLVGGVLLLSGIMLLQVMRRLYRQR</sequence>